<evidence type="ECO:0000256" key="1">
    <source>
        <dbReference type="ARBA" id="ARBA00004123"/>
    </source>
</evidence>
<evidence type="ECO:0000256" key="5">
    <source>
        <dbReference type="ARBA" id="ARBA00022782"/>
    </source>
</evidence>
<dbReference type="PANTHER" id="PTHR21358">
    <property type="entry name" value="PROTEIN MAELSTROM HOMOLOG"/>
    <property type="match status" value="1"/>
</dbReference>
<dbReference type="GO" id="GO:0045892">
    <property type="term" value="P:negative regulation of DNA-templated transcription"/>
    <property type="evidence" value="ECO:0007669"/>
    <property type="project" value="TreeGrafter"/>
</dbReference>
<evidence type="ECO:0000256" key="8">
    <source>
        <dbReference type="ARBA" id="ARBA00023242"/>
    </source>
</evidence>
<dbReference type="GO" id="GO:0007140">
    <property type="term" value="P:male meiotic nuclear division"/>
    <property type="evidence" value="ECO:0007669"/>
    <property type="project" value="TreeGrafter"/>
</dbReference>
<dbReference type="GO" id="GO:0007283">
    <property type="term" value="P:spermatogenesis"/>
    <property type="evidence" value="ECO:0007669"/>
    <property type="project" value="TreeGrafter"/>
</dbReference>
<keyword evidence="4" id="KW-0963">Cytoplasm</keyword>
<dbReference type="PANTHER" id="PTHR21358:SF4">
    <property type="entry name" value="PROTEIN MAELSTROM HOMOLOG"/>
    <property type="match status" value="1"/>
</dbReference>
<evidence type="ECO:0000256" key="6">
    <source>
        <dbReference type="ARBA" id="ARBA00023125"/>
    </source>
</evidence>
<reference evidence="9" key="1">
    <citation type="submission" date="2020-04" db="EMBL/GenBank/DDBJ databases">
        <authorList>
            <person name="Alioto T."/>
            <person name="Alioto T."/>
            <person name="Gomez Garrido J."/>
        </authorList>
    </citation>
    <scope>NUCLEOTIDE SEQUENCE</scope>
    <source>
        <strain evidence="9">A484AB</strain>
    </source>
</reference>
<dbReference type="InterPro" id="IPR024970">
    <property type="entry name" value="Maelstrom"/>
</dbReference>
<keyword evidence="7" id="KW-0943">RNA-mediated gene silencing</keyword>
<gene>
    <name evidence="9" type="ORF">PACLA_8A054008</name>
</gene>
<accession>A0A6S7KSE2</accession>
<evidence type="ECO:0000256" key="7">
    <source>
        <dbReference type="ARBA" id="ARBA00023158"/>
    </source>
</evidence>
<keyword evidence="5" id="KW-0221">Differentiation</keyword>
<keyword evidence="10" id="KW-1185">Reference proteome</keyword>
<evidence type="ECO:0000256" key="4">
    <source>
        <dbReference type="ARBA" id="ARBA00022490"/>
    </source>
</evidence>
<evidence type="ECO:0000313" key="9">
    <source>
        <dbReference type="EMBL" id="CAB4044511.1"/>
    </source>
</evidence>
<dbReference type="Proteomes" id="UP001152795">
    <property type="component" value="Unassembled WGS sequence"/>
</dbReference>
<dbReference type="Pfam" id="PF13017">
    <property type="entry name" value="Maelstrom"/>
    <property type="match status" value="1"/>
</dbReference>
<comment type="similarity">
    <text evidence="3">Belongs to the maelstrom family.</text>
</comment>
<dbReference type="OrthoDB" id="24555at2759"/>
<keyword evidence="6" id="KW-0238">DNA-binding</keyword>
<name>A0A6S7KSE2_PARCT</name>
<dbReference type="GO" id="GO:0030154">
    <property type="term" value="P:cell differentiation"/>
    <property type="evidence" value="ECO:0007669"/>
    <property type="project" value="UniProtKB-KW"/>
</dbReference>
<dbReference type="GO" id="GO:0043186">
    <property type="term" value="C:P granule"/>
    <property type="evidence" value="ECO:0007669"/>
    <property type="project" value="TreeGrafter"/>
</dbReference>
<keyword evidence="8" id="KW-0539">Nucleus</keyword>
<dbReference type="EMBL" id="CACRXK020035221">
    <property type="protein sequence ID" value="CAB4044511.1"/>
    <property type="molecule type" value="Genomic_DNA"/>
</dbReference>
<comment type="caution">
    <text evidence="9">The sequence shown here is derived from an EMBL/GenBank/DDBJ whole genome shotgun (WGS) entry which is preliminary data.</text>
</comment>
<proteinExistence type="inferred from homology"/>
<dbReference type="GO" id="GO:0060964">
    <property type="term" value="P:regulation of miRNA-mediated gene silencing"/>
    <property type="evidence" value="ECO:0007669"/>
    <property type="project" value="InterPro"/>
</dbReference>
<sequence length="76" mass="9099">QRVDTVQLNEQRRRKERKLVVESWTGKDVSNERFLMIGFMSLCDMPDDKFMPCEMAIAEYSLRNGIIRSFHRYIDP</sequence>
<evidence type="ECO:0000313" key="10">
    <source>
        <dbReference type="Proteomes" id="UP001152795"/>
    </source>
</evidence>
<dbReference type="AlphaFoldDB" id="A0A6S7KSE2"/>
<feature type="non-terminal residue" evidence="9">
    <location>
        <position position="1"/>
    </location>
</feature>
<dbReference type="GO" id="GO:0034587">
    <property type="term" value="P:piRNA processing"/>
    <property type="evidence" value="ECO:0007669"/>
    <property type="project" value="TreeGrafter"/>
</dbReference>
<comment type="subcellular location">
    <subcellularLocation>
        <location evidence="2">Cytoplasm</location>
    </subcellularLocation>
    <subcellularLocation>
        <location evidence="1">Nucleus</location>
    </subcellularLocation>
</comment>
<evidence type="ECO:0000256" key="2">
    <source>
        <dbReference type="ARBA" id="ARBA00004496"/>
    </source>
</evidence>
<evidence type="ECO:0000256" key="3">
    <source>
        <dbReference type="ARBA" id="ARBA00007057"/>
    </source>
</evidence>
<dbReference type="InterPro" id="IPR039259">
    <property type="entry name" value="Protein_maelstrom"/>
</dbReference>
<feature type="non-terminal residue" evidence="9">
    <location>
        <position position="76"/>
    </location>
</feature>
<organism evidence="9 10">
    <name type="scientific">Paramuricea clavata</name>
    <name type="common">Red gorgonian</name>
    <name type="synonym">Violescent sea-whip</name>
    <dbReference type="NCBI Taxonomy" id="317549"/>
    <lineage>
        <taxon>Eukaryota</taxon>
        <taxon>Metazoa</taxon>
        <taxon>Cnidaria</taxon>
        <taxon>Anthozoa</taxon>
        <taxon>Octocorallia</taxon>
        <taxon>Malacalcyonacea</taxon>
        <taxon>Plexauridae</taxon>
        <taxon>Paramuricea</taxon>
    </lineage>
</organism>
<protein>
    <submittedName>
        <fullName evidence="9">Maelstrom homolog</fullName>
    </submittedName>
</protein>
<dbReference type="GO" id="GO:0005634">
    <property type="term" value="C:nucleus"/>
    <property type="evidence" value="ECO:0007669"/>
    <property type="project" value="UniProtKB-SubCell"/>
</dbReference>
<dbReference type="GO" id="GO:0043565">
    <property type="term" value="F:sequence-specific DNA binding"/>
    <property type="evidence" value="ECO:0007669"/>
    <property type="project" value="TreeGrafter"/>
</dbReference>